<dbReference type="SUPFAM" id="SSF101898">
    <property type="entry name" value="NHL repeat"/>
    <property type="match status" value="1"/>
</dbReference>
<dbReference type="AlphaFoldDB" id="A0A6J8CAQ0"/>
<reference evidence="4 5" key="1">
    <citation type="submission" date="2020-06" db="EMBL/GenBank/DDBJ databases">
        <authorList>
            <person name="Li R."/>
            <person name="Bekaert M."/>
        </authorList>
    </citation>
    <scope>NUCLEOTIDE SEQUENCE [LARGE SCALE GENOMIC DNA]</scope>
    <source>
        <strain evidence="5">wild</strain>
    </source>
</reference>
<gene>
    <name evidence="4" type="ORF">MCOR_27119</name>
</gene>
<dbReference type="InterPro" id="IPR011042">
    <property type="entry name" value="6-blade_b-propeller_TolB-like"/>
</dbReference>
<dbReference type="Proteomes" id="UP000507470">
    <property type="component" value="Unassembled WGS sequence"/>
</dbReference>
<evidence type="ECO:0000259" key="3">
    <source>
        <dbReference type="PROSITE" id="PS50119"/>
    </source>
</evidence>
<dbReference type="PANTHER" id="PTHR25462">
    <property type="entry name" value="BONUS, ISOFORM C-RELATED"/>
    <property type="match status" value="1"/>
</dbReference>
<dbReference type="PANTHER" id="PTHR25462:SF296">
    <property type="entry name" value="MEIOTIC P26, ISOFORM F"/>
    <property type="match status" value="1"/>
</dbReference>
<dbReference type="GO" id="GO:0008270">
    <property type="term" value="F:zinc ion binding"/>
    <property type="evidence" value="ECO:0007669"/>
    <property type="project" value="UniProtKB-KW"/>
</dbReference>
<dbReference type="Gene3D" id="3.30.160.60">
    <property type="entry name" value="Classic Zinc Finger"/>
    <property type="match status" value="1"/>
</dbReference>
<organism evidence="4 5">
    <name type="scientific">Mytilus coruscus</name>
    <name type="common">Sea mussel</name>
    <dbReference type="NCBI Taxonomy" id="42192"/>
    <lineage>
        <taxon>Eukaryota</taxon>
        <taxon>Metazoa</taxon>
        <taxon>Spiralia</taxon>
        <taxon>Lophotrochozoa</taxon>
        <taxon>Mollusca</taxon>
        <taxon>Bivalvia</taxon>
        <taxon>Autobranchia</taxon>
        <taxon>Pteriomorphia</taxon>
        <taxon>Mytilida</taxon>
        <taxon>Mytiloidea</taxon>
        <taxon>Mytilidae</taxon>
        <taxon>Mytilinae</taxon>
        <taxon>Mytilus</taxon>
    </lineage>
</organism>
<keyword evidence="1" id="KW-0862">Zinc</keyword>
<dbReference type="InterPro" id="IPR047153">
    <property type="entry name" value="TRIM45/56/19-like"/>
</dbReference>
<dbReference type="EMBL" id="CACVKT020004919">
    <property type="protein sequence ID" value="CAC5392169.1"/>
    <property type="molecule type" value="Genomic_DNA"/>
</dbReference>
<accession>A0A6J8CAQ0</accession>
<evidence type="ECO:0000313" key="4">
    <source>
        <dbReference type="EMBL" id="CAC5392169.1"/>
    </source>
</evidence>
<proteinExistence type="predicted"/>
<name>A0A6J8CAQ0_MYTCO</name>
<dbReference type="OrthoDB" id="6112841at2759"/>
<dbReference type="PROSITE" id="PS50119">
    <property type="entry name" value="ZF_BBOX"/>
    <property type="match status" value="1"/>
</dbReference>
<evidence type="ECO:0000313" key="5">
    <source>
        <dbReference type="Proteomes" id="UP000507470"/>
    </source>
</evidence>
<keyword evidence="5" id="KW-1185">Reference proteome</keyword>
<feature type="domain" description="B box-type" evidence="3">
    <location>
        <begin position="1"/>
        <end position="48"/>
    </location>
</feature>
<keyword evidence="1" id="KW-0479">Metal-binding</keyword>
<evidence type="ECO:0000256" key="2">
    <source>
        <dbReference type="SAM" id="MobiDB-lite"/>
    </source>
</evidence>
<dbReference type="InterPro" id="IPR000315">
    <property type="entry name" value="Znf_B-box"/>
</dbReference>
<protein>
    <recommendedName>
        <fullName evidence="3">B box-type domain-containing protein</fullName>
    </recommendedName>
</protein>
<dbReference type="SUPFAM" id="SSF57845">
    <property type="entry name" value="B-box zinc-binding domain"/>
    <property type="match status" value="1"/>
</dbReference>
<evidence type="ECO:0000256" key="1">
    <source>
        <dbReference type="PROSITE-ProRule" id="PRU00024"/>
    </source>
</evidence>
<feature type="region of interest" description="Disordered" evidence="2">
    <location>
        <begin position="339"/>
        <end position="366"/>
    </location>
</feature>
<feature type="compositionally biased region" description="Low complexity" evidence="2">
    <location>
        <begin position="340"/>
        <end position="353"/>
    </location>
</feature>
<dbReference type="CDD" id="cd19757">
    <property type="entry name" value="Bbox1"/>
    <property type="match status" value="1"/>
</dbReference>
<keyword evidence="1" id="KW-0863">Zinc-finger</keyword>
<dbReference type="CDD" id="cd19756">
    <property type="entry name" value="Bbox2"/>
    <property type="match status" value="1"/>
</dbReference>
<dbReference type="Gene3D" id="2.120.10.30">
    <property type="entry name" value="TolB, C-terminal domain"/>
    <property type="match status" value="1"/>
</dbReference>
<sequence>MQCQPCREQGQYASAELWCDECEEALCNSCKSLHMSFKVSRNHNVSKLPPLAVEESSSSGTENEVVDVGKTVLVMCDEHHDKSLEYFCIKHEKPCCILCKRQYHMECCDVEKVDDVADDTKLATTTVDLLLGIEERKSRLTKVVDNERSNLRGLEIIKDSCIEELKNTRSAIDKHLDLLQNDIEQEINKKYGNETRKINKRITSLTARQKYVTDQHKIIVDTKQSDMSLGQKYLRIIRLKHMEDGFPESDETYQVCSLQGIANYKLSYEKTSDSITVERIKRTLQGKNNDMLKYQENKSEDGLESDSSIIELEPNQSKDSNFEFYPSVLELPVTSSVAGTTSPLPVTRTTTLPAELPPTSTVTRSSSFPVTQTTHISCKASPEDRLSFDFYLLNTFCVEKKNKNISISDAKWMPNKNDIAFVEKSNPRCIIYNKKGQKKGQVMLNGAPQCIAIINNICVGVTLTSKQRVCVIDTDKWQIINTIPVHDYCEGLVFYESNLIANCANKGLTYIKNSGKIVKQNIDIKGVLHCHIDCRGNLYSAKMNDESIHVYNLTNSKRLIYNFIGVDNPTGLTTDKDNNLFVACNNNDTIFVKPSRHSRSSVVLGRSDGIDRPWSLDFNHQSDELLVVNNAAHSIFIFKKK</sequence>